<evidence type="ECO:0000313" key="2">
    <source>
        <dbReference type="Proteomes" id="UP000279029"/>
    </source>
</evidence>
<dbReference type="Proteomes" id="UP000279029">
    <property type="component" value="Chromosome"/>
</dbReference>
<gene>
    <name evidence="1" type="ORF">PATL70BA_0949</name>
</gene>
<sequence length="47" mass="5520">MINFDEEIKKYQPCLEIEEAEEVINAYDSKDMSDILSALIQELKNKK</sequence>
<accession>A0A3P7NVB4</accession>
<keyword evidence="2" id="KW-1185">Reference proteome</keyword>
<organism evidence="1 2">
    <name type="scientific">Petrocella atlantisensis</name>
    <dbReference type="NCBI Taxonomy" id="2173034"/>
    <lineage>
        <taxon>Bacteria</taxon>
        <taxon>Bacillati</taxon>
        <taxon>Bacillota</taxon>
        <taxon>Clostridia</taxon>
        <taxon>Lachnospirales</taxon>
        <taxon>Vallitaleaceae</taxon>
        <taxon>Petrocella</taxon>
    </lineage>
</organism>
<dbReference type="KEGG" id="cbar:PATL70BA_0949"/>
<dbReference type="AlphaFoldDB" id="A0A3P7NVB4"/>
<name>A0A3P7NVB4_9FIRM</name>
<protein>
    <submittedName>
        <fullName evidence="1">Uncharacterized protein</fullName>
    </submittedName>
</protein>
<proteinExistence type="predicted"/>
<reference evidence="1 2" key="1">
    <citation type="submission" date="2018-09" db="EMBL/GenBank/DDBJ databases">
        <authorList>
            <person name="Postec A."/>
        </authorList>
    </citation>
    <scope>NUCLEOTIDE SEQUENCE [LARGE SCALE GENOMIC DNA]</scope>
    <source>
        <strain evidence="1">70B-A</strain>
    </source>
</reference>
<dbReference type="EMBL" id="LR130778">
    <property type="protein sequence ID" value="VDN46825.1"/>
    <property type="molecule type" value="Genomic_DNA"/>
</dbReference>
<evidence type="ECO:0000313" key="1">
    <source>
        <dbReference type="EMBL" id="VDN46825.1"/>
    </source>
</evidence>
<dbReference type="RefSeq" id="WP_172596102.1">
    <property type="nucleotide sequence ID" value="NZ_LR130778.1"/>
</dbReference>